<gene>
    <name evidence="4" type="ORF">PR048_006462</name>
</gene>
<evidence type="ECO:0000313" key="5">
    <source>
        <dbReference type="Proteomes" id="UP001159363"/>
    </source>
</evidence>
<protein>
    <recommendedName>
        <fullName evidence="6">Polyprotein</fullName>
    </recommendedName>
</protein>
<accession>A0ABQ9IB34</accession>
<evidence type="ECO:0000313" key="4">
    <source>
        <dbReference type="EMBL" id="KAJ8893861.1"/>
    </source>
</evidence>
<feature type="region of interest" description="Disordered" evidence="1">
    <location>
        <begin position="67"/>
        <end position="90"/>
    </location>
</feature>
<name>A0ABQ9IB34_9NEOP</name>
<evidence type="ECO:0000259" key="2">
    <source>
        <dbReference type="Pfam" id="PF07727"/>
    </source>
</evidence>
<comment type="caution">
    <text evidence="4">The sequence shown here is derived from an EMBL/GenBank/DDBJ whole genome shotgun (WGS) entry which is preliminary data.</text>
</comment>
<dbReference type="Pfam" id="PF07727">
    <property type="entry name" value="RVT_2"/>
    <property type="match status" value="1"/>
</dbReference>
<keyword evidence="5" id="KW-1185">Reference proteome</keyword>
<dbReference type="InterPro" id="IPR013103">
    <property type="entry name" value="RVT_2"/>
</dbReference>
<evidence type="ECO:0000256" key="1">
    <source>
        <dbReference type="SAM" id="MobiDB-lite"/>
    </source>
</evidence>
<dbReference type="Proteomes" id="UP001159363">
    <property type="component" value="Chromosome 2"/>
</dbReference>
<sequence>MRIVGYCGGGYRQWDPEEDKIIQSRDVVFAEDDVIFNKELFMTSEGNPHLVVSDIEDNITLVNTSDDEEEDFHGFDEEGNQTPKRPKRKITKPTKLNDYEIYTAYCSCAGEPADYAEAMKIGEAEFNAKDLGELKDFLGTNVTREGNQIKMSQYKLIDKMLVKFRMKDCNGANTPMENNFQVNSDEPVNENLPFRELVGSLMYVATVSRPNIAFAT</sequence>
<reference evidence="4 5" key="1">
    <citation type="submission" date="2023-02" db="EMBL/GenBank/DDBJ databases">
        <title>LHISI_Scaffold_Assembly.</title>
        <authorList>
            <person name="Stuart O.P."/>
            <person name="Cleave R."/>
            <person name="Magrath M.J.L."/>
            <person name="Mikheyev A.S."/>
        </authorList>
    </citation>
    <scope>NUCLEOTIDE SEQUENCE [LARGE SCALE GENOMIC DNA]</scope>
    <source>
        <strain evidence="4">Daus_M_001</strain>
        <tissue evidence="4">Leg muscle</tissue>
    </source>
</reference>
<evidence type="ECO:0000259" key="3">
    <source>
        <dbReference type="Pfam" id="PF25597"/>
    </source>
</evidence>
<evidence type="ECO:0008006" key="6">
    <source>
        <dbReference type="Google" id="ProtNLM"/>
    </source>
</evidence>
<dbReference type="InterPro" id="IPR057670">
    <property type="entry name" value="SH3_retrovirus"/>
</dbReference>
<feature type="domain" description="Retroviral polymerase SH3-like" evidence="3">
    <location>
        <begin position="3"/>
        <end position="34"/>
    </location>
</feature>
<dbReference type="Pfam" id="PF25597">
    <property type="entry name" value="SH3_retrovirus"/>
    <property type="match status" value="1"/>
</dbReference>
<dbReference type="EMBL" id="JARBHB010000002">
    <property type="protein sequence ID" value="KAJ8893861.1"/>
    <property type="molecule type" value="Genomic_DNA"/>
</dbReference>
<feature type="domain" description="Reverse transcriptase Ty1/copia-type" evidence="2">
    <location>
        <begin position="123"/>
        <end position="177"/>
    </location>
</feature>
<proteinExistence type="predicted"/>
<organism evidence="4 5">
    <name type="scientific">Dryococelus australis</name>
    <dbReference type="NCBI Taxonomy" id="614101"/>
    <lineage>
        <taxon>Eukaryota</taxon>
        <taxon>Metazoa</taxon>
        <taxon>Ecdysozoa</taxon>
        <taxon>Arthropoda</taxon>
        <taxon>Hexapoda</taxon>
        <taxon>Insecta</taxon>
        <taxon>Pterygota</taxon>
        <taxon>Neoptera</taxon>
        <taxon>Polyneoptera</taxon>
        <taxon>Phasmatodea</taxon>
        <taxon>Verophasmatodea</taxon>
        <taxon>Anareolatae</taxon>
        <taxon>Phasmatidae</taxon>
        <taxon>Eurycanthinae</taxon>
        <taxon>Dryococelus</taxon>
    </lineage>
</organism>